<sequence>MVTGHCTTLLLMFDNRNSGMKMVLAQDMLLIIVSHDTGDFTSMTTQTLLTVGHNKTIHNDLLFLVVKTLFFI</sequence>
<evidence type="ECO:0000313" key="1">
    <source>
        <dbReference type="EMBL" id="CDL25310.1"/>
    </source>
</evidence>
<dbReference type="Proteomes" id="UP000019199">
    <property type="component" value="Unassembled WGS sequence"/>
</dbReference>
<protein>
    <submittedName>
        <fullName evidence="1">Uncharacterized protein</fullName>
    </submittedName>
</protein>
<organism evidence="1 2">
    <name type="scientific">Escherichia coli ISC7</name>
    <dbReference type="NCBI Taxonomy" id="1432555"/>
    <lineage>
        <taxon>Bacteria</taxon>
        <taxon>Pseudomonadati</taxon>
        <taxon>Pseudomonadota</taxon>
        <taxon>Gammaproteobacteria</taxon>
        <taxon>Enterobacterales</taxon>
        <taxon>Enterobacteriaceae</taxon>
        <taxon>Escherichia</taxon>
    </lineage>
</organism>
<proteinExistence type="predicted"/>
<dbReference type="AlphaFoldDB" id="W1EUU3"/>
<evidence type="ECO:0000313" key="2">
    <source>
        <dbReference type="Proteomes" id="UP000019199"/>
    </source>
</evidence>
<dbReference type="EMBL" id="CBWN010000033">
    <property type="protein sequence ID" value="CDL25310.1"/>
    <property type="molecule type" value="Genomic_DNA"/>
</dbReference>
<reference evidence="1 2" key="1">
    <citation type="submission" date="2013-10" db="EMBL/GenBank/DDBJ databases">
        <title>Antibiotic resistance diversity of beta-lactamase producers in the General Hospital Vienna.</title>
        <authorList>
            <person name="Barisic I."/>
            <person name="Mitteregger D."/>
            <person name="Hirschl A.M."/>
            <person name="Noehammer C."/>
            <person name="Wiesinger-Mayr H."/>
        </authorList>
    </citation>
    <scope>NUCLEOTIDE SEQUENCE [LARGE SCALE GENOMIC DNA]</scope>
    <source>
        <strain evidence="1 2">ISC7</strain>
    </source>
</reference>
<accession>W1EUU3</accession>
<name>W1EUU3_ECOLX</name>
<comment type="caution">
    <text evidence="1">The sequence shown here is derived from an EMBL/GenBank/DDBJ whole genome shotgun (WGS) entry which is preliminary data.</text>
</comment>